<dbReference type="Gene3D" id="3.40.630.30">
    <property type="match status" value="1"/>
</dbReference>
<dbReference type="KEGG" id="vg:55617072"/>
<evidence type="ECO:0000313" key="1">
    <source>
        <dbReference type="EMBL" id="QEG08617.1"/>
    </source>
</evidence>
<gene>
    <name evidence="1" type="primary">4L372D_153</name>
</gene>
<evidence type="ECO:0000313" key="2">
    <source>
        <dbReference type="Proteomes" id="UP000323739"/>
    </source>
</evidence>
<proteinExistence type="predicted"/>
<protein>
    <submittedName>
        <fullName evidence="1">Uncharacterized protein</fullName>
    </submittedName>
</protein>
<dbReference type="CDD" id="cd04301">
    <property type="entry name" value="NAT_SF"/>
    <property type="match status" value="1"/>
</dbReference>
<keyword evidence="2" id="KW-1185">Reference proteome</keyword>
<dbReference type="SUPFAM" id="SSF55729">
    <property type="entry name" value="Acyl-CoA N-acyltransferases (Nat)"/>
    <property type="match status" value="1"/>
</dbReference>
<reference evidence="1 2" key="1">
    <citation type="submission" date="2019-04" db="EMBL/GenBank/DDBJ databases">
        <title>Nine Novel Phages from a Plateau Lake in Southwest China Provide Insights into Aeromonas Phage Diversity.</title>
        <authorList>
            <person name="Xiao W."/>
            <person name="Bai M."/>
            <person name="Wang Y."/>
            <person name="Cui X."/>
        </authorList>
    </citation>
    <scope>NUCLEOTIDE SEQUENCE [LARGE SCALE GENOMIC DNA]</scope>
</reference>
<organism evidence="1 2">
    <name type="scientific">Aeromonas phage 4L372D</name>
    <dbReference type="NCBI Taxonomy" id="2588518"/>
    <lineage>
        <taxon>Viruses</taxon>
        <taxon>Duplodnaviria</taxon>
        <taxon>Heunggongvirae</taxon>
        <taxon>Uroviricota</taxon>
        <taxon>Caudoviricetes</taxon>
        <taxon>Plateaulakevirus</taxon>
        <taxon>Plateaulakevirus pv4L372D</taxon>
    </lineage>
</organism>
<sequence length="120" mass="14065">MREKQNIKVYETKEEKQHAAGMALKHRLYVSGWVLSGELVKIRKDPEYAHNIALYYKENKPIGIVITTCENMLQVFVRKNERKRGIGSELIKEVKTERSWDSVGLDRTGKIWKHNKVLIK</sequence>
<dbReference type="InterPro" id="IPR016181">
    <property type="entry name" value="Acyl_CoA_acyltransferase"/>
</dbReference>
<dbReference type="Proteomes" id="UP000323739">
    <property type="component" value="Segment"/>
</dbReference>
<dbReference type="EMBL" id="MK813939">
    <property type="protein sequence ID" value="QEG08617.1"/>
    <property type="molecule type" value="Genomic_DNA"/>
</dbReference>
<name>A0A5B9N3B6_9CAUD</name>
<accession>A0A5B9N3B6</accession>
<dbReference type="GeneID" id="55617072"/>
<dbReference type="RefSeq" id="YP_009846701.1">
    <property type="nucleotide sequence ID" value="NC_048771.1"/>
</dbReference>